<keyword evidence="5" id="KW-1185">Reference proteome</keyword>
<sequence>MEALQCITSRRTIRAFTDKIPSKDMVEQLISYASWAPSWANSQCVRYVAVTDPALKNQMADRMEKGSLKNSKMTRQAPVILALIALPDKAGRLGDHVDPRAEGWKFFDCGGAAQTLCLAAHAMGLATVQMGNFDHKAIHELLELPHEAEVVELIGLGYPDANPNAPARLAVDELLQWR</sequence>
<feature type="domain" description="Nitroreductase" evidence="3">
    <location>
        <begin position="7"/>
        <end position="65"/>
    </location>
</feature>
<dbReference type="PANTHER" id="PTHR43673:SF10">
    <property type="entry name" value="NADH DEHYDROGENASE_NAD(P)H NITROREDUCTASE XCC3605-RELATED"/>
    <property type="match status" value="1"/>
</dbReference>
<dbReference type="Gene3D" id="3.40.109.10">
    <property type="entry name" value="NADH Oxidase"/>
    <property type="match status" value="1"/>
</dbReference>
<dbReference type="KEGG" id="sman:C12CBH8_02150"/>
<dbReference type="Pfam" id="PF00881">
    <property type="entry name" value="Nitroreductase"/>
    <property type="match status" value="2"/>
</dbReference>
<name>A0A7I8CYV7_9FIRM</name>
<reference evidence="5" key="1">
    <citation type="submission" date="2020-07" db="EMBL/GenBank/DDBJ databases">
        <title>Complete genome sequencing of Clostridia bacterium strain 12CBH8.</title>
        <authorList>
            <person name="Sakamoto M."/>
            <person name="Murakami T."/>
            <person name="Mori H."/>
        </authorList>
    </citation>
    <scope>NUCLEOTIDE SEQUENCE [LARGE SCALE GENOMIC DNA]</scope>
    <source>
        <strain evidence="5">12CBH8</strain>
    </source>
</reference>
<comment type="similarity">
    <text evidence="1">Belongs to the nitroreductase family.</text>
</comment>
<dbReference type="InterPro" id="IPR029479">
    <property type="entry name" value="Nitroreductase"/>
</dbReference>
<proteinExistence type="inferred from homology"/>
<accession>A0A7I8CYV7</accession>
<dbReference type="GO" id="GO:0016491">
    <property type="term" value="F:oxidoreductase activity"/>
    <property type="evidence" value="ECO:0007669"/>
    <property type="project" value="UniProtKB-KW"/>
</dbReference>
<feature type="domain" description="Nitroreductase" evidence="3">
    <location>
        <begin position="68"/>
        <end position="158"/>
    </location>
</feature>
<protein>
    <submittedName>
        <fullName evidence="4">Nitroreductase</fullName>
    </submittedName>
</protein>
<evidence type="ECO:0000259" key="3">
    <source>
        <dbReference type="Pfam" id="PF00881"/>
    </source>
</evidence>
<keyword evidence="2" id="KW-0560">Oxidoreductase</keyword>
<dbReference type="Proteomes" id="UP000593890">
    <property type="component" value="Chromosome"/>
</dbReference>
<dbReference type="AlphaFoldDB" id="A0A7I8CYV7"/>
<dbReference type="EMBL" id="AP023321">
    <property type="protein sequence ID" value="BCI59576.1"/>
    <property type="molecule type" value="Genomic_DNA"/>
</dbReference>
<evidence type="ECO:0000256" key="2">
    <source>
        <dbReference type="ARBA" id="ARBA00023002"/>
    </source>
</evidence>
<dbReference type="InterPro" id="IPR000415">
    <property type="entry name" value="Nitroreductase-like"/>
</dbReference>
<evidence type="ECO:0000256" key="1">
    <source>
        <dbReference type="ARBA" id="ARBA00007118"/>
    </source>
</evidence>
<dbReference type="SUPFAM" id="SSF55469">
    <property type="entry name" value="FMN-dependent nitroreductase-like"/>
    <property type="match status" value="1"/>
</dbReference>
<dbReference type="RefSeq" id="WP_215533384.1">
    <property type="nucleotide sequence ID" value="NZ_AP023321.1"/>
</dbReference>
<dbReference type="PANTHER" id="PTHR43673">
    <property type="entry name" value="NAD(P)H NITROREDUCTASE YDGI-RELATED"/>
    <property type="match status" value="1"/>
</dbReference>
<organism evidence="4 5">
    <name type="scientific">Solibaculum mannosilyticum</name>
    <dbReference type="NCBI Taxonomy" id="2780922"/>
    <lineage>
        <taxon>Bacteria</taxon>
        <taxon>Bacillati</taxon>
        <taxon>Bacillota</taxon>
        <taxon>Clostridia</taxon>
        <taxon>Eubacteriales</taxon>
        <taxon>Oscillospiraceae</taxon>
        <taxon>Solibaculum</taxon>
    </lineage>
</organism>
<gene>
    <name evidence="4" type="ORF">C12CBH8_02150</name>
</gene>
<evidence type="ECO:0000313" key="4">
    <source>
        <dbReference type="EMBL" id="BCI59576.1"/>
    </source>
</evidence>
<evidence type="ECO:0000313" key="5">
    <source>
        <dbReference type="Proteomes" id="UP000593890"/>
    </source>
</evidence>